<dbReference type="Proteomes" id="UP000662200">
    <property type="component" value="Unassembled WGS sequence"/>
</dbReference>
<proteinExistence type="predicted"/>
<dbReference type="RefSeq" id="WP_189112331.1">
    <property type="nucleotide sequence ID" value="NZ_BMQC01000001.1"/>
</dbReference>
<keyword evidence="2" id="KW-1185">Reference proteome</keyword>
<name>A0A8J3BIS5_9ACTN</name>
<reference evidence="1" key="2">
    <citation type="submission" date="2020-09" db="EMBL/GenBank/DDBJ databases">
        <authorList>
            <person name="Sun Q."/>
            <person name="Ohkuma M."/>
        </authorList>
    </citation>
    <scope>NUCLEOTIDE SEQUENCE</scope>
    <source>
        <strain evidence="1">JCM 3091</strain>
    </source>
</reference>
<organism evidence="1 2">
    <name type="scientific">Pilimelia terevasa</name>
    <dbReference type="NCBI Taxonomy" id="53372"/>
    <lineage>
        <taxon>Bacteria</taxon>
        <taxon>Bacillati</taxon>
        <taxon>Actinomycetota</taxon>
        <taxon>Actinomycetes</taxon>
        <taxon>Micromonosporales</taxon>
        <taxon>Micromonosporaceae</taxon>
        <taxon>Pilimelia</taxon>
    </lineage>
</organism>
<accession>A0A8J3BIS5</accession>
<protein>
    <submittedName>
        <fullName evidence="1">Uncharacterized protein</fullName>
    </submittedName>
</protein>
<dbReference type="EMBL" id="BMQC01000001">
    <property type="protein sequence ID" value="GGK14091.1"/>
    <property type="molecule type" value="Genomic_DNA"/>
</dbReference>
<gene>
    <name evidence="1" type="ORF">GCM10010124_03370</name>
</gene>
<dbReference type="AlphaFoldDB" id="A0A8J3BIS5"/>
<evidence type="ECO:0000313" key="1">
    <source>
        <dbReference type="EMBL" id="GGK14091.1"/>
    </source>
</evidence>
<evidence type="ECO:0000313" key="2">
    <source>
        <dbReference type="Proteomes" id="UP000662200"/>
    </source>
</evidence>
<comment type="caution">
    <text evidence="1">The sequence shown here is derived from an EMBL/GenBank/DDBJ whole genome shotgun (WGS) entry which is preliminary data.</text>
</comment>
<sequence length="84" mass="9282">MIVRMWEVRAYPMHAAAVLEWLTGTALPSVEGAPLHAGSEVFASADHRFVVLSRWHGEPVGLPDPPAGWVARAPHSWDFTPIDR</sequence>
<reference evidence="1" key="1">
    <citation type="journal article" date="2014" name="Int. J. Syst. Evol. Microbiol.">
        <title>Complete genome sequence of Corynebacterium casei LMG S-19264T (=DSM 44701T), isolated from a smear-ripened cheese.</title>
        <authorList>
            <consortium name="US DOE Joint Genome Institute (JGI-PGF)"/>
            <person name="Walter F."/>
            <person name="Albersmeier A."/>
            <person name="Kalinowski J."/>
            <person name="Ruckert C."/>
        </authorList>
    </citation>
    <scope>NUCLEOTIDE SEQUENCE</scope>
    <source>
        <strain evidence="1">JCM 3091</strain>
    </source>
</reference>